<evidence type="ECO:0000313" key="2">
    <source>
        <dbReference type="Proteomes" id="UP001145114"/>
    </source>
</evidence>
<dbReference type="Proteomes" id="UP001145114">
    <property type="component" value="Unassembled WGS sequence"/>
</dbReference>
<evidence type="ECO:0000313" key="1">
    <source>
        <dbReference type="EMBL" id="KAJ1673124.1"/>
    </source>
</evidence>
<name>A0ACC1H9F3_9FUNG</name>
<accession>A0ACC1H9F3</accession>
<feature type="non-terminal residue" evidence="1">
    <location>
        <position position="192"/>
    </location>
</feature>
<comment type="caution">
    <text evidence="1">The sequence shown here is derived from an EMBL/GenBank/DDBJ whole genome shotgun (WGS) entry which is preliminary data.</text>
</comment>
<dbReference type="EMBL" id="JAMZIH010007350">
    <property type="protein sequence ID" value="KAJ1673124.1"/>
    <property type="molecule type" value="Genomic_DNA"/>
</dbReference>
<protein>
    <submittedName>
        <fullName evidence="1">Mitochondrial FAD carrier protein flx1</fullName>
    </submittedName>
</protein>
<organism evidence="1 2">
    <name type="scientific">Spiromyces aspiralis</name>
    <dbReference type="NCBI Taxonomy" id="68401"/>
    <lineage>
        <taxon>Eukaryota</taxon>
        <taxon>Fungi</taxon>
        <taxon>Fungi incertae sedis</taxon>
        <taxon>Zoopagomycota</taxon>
        <taxon>Kickxellomycotina</taxon>
        <taxon>Kickxellomycetes</taxon>
        <taxon>Kickxellales</taxon>
        <taxon>Kickxellaceae</taxon>
        <taxon>Spiromyces</taxon>
    </lineage>
</organism>
<proteinExistence type="predicted"/>
<gene>
    <name evidence="1" type="primary">FLX1</name>
    <name evidence="1" type="ORF">EV182_005838</name>
</gene>
<sequence>MFGRTVRTAKSVAAADGWRGLYRGLSPNLAGNMASWGLYFAYYRWIKDQMAVDRRKGAIGRAGTSTLSPTQNLAAGALAGALTQLCANPLWVVKVRMCTTRPGDSGAYRGLVDGLTQIARKEGVAGLYRGLIPGLFGVSHGAIQFMVYEEMKKWRANAASNRDKERFSTTEYTVMSVASKTIAMVATYPYQV</sequence>
<reference evidence="1" key="1">
    <citation type="submission" date="2022-06" db="EMBL/GenBank/DDBJ databases">
        <title>Phylogenomic reconstructions and comparative analyses of Kickxellomycotina fungi.</title>
        <authorList>
            <person name="Reynolds N.K."/>
            <person name="Stajich J.E."/>
            <person name="Barry K."/>
            <person name="Grigoriev I.V."/>
            <person name="Crous P."/>
            <person name="Smith M.E."/>
        </authorList>
    </citation>
    <scope>NUCLEOTIDE SEQUENCE</scope>
    <source>
        <strain evidence="1">RSA 2271</strain>
    </source>
</reference>
<keyword evidence="2" id="KW-1185">Reference proteome</keyword>